<reference evidence="1" key="1">
    <citation type="submission" date="2014-09" db="EMBL/GenBank/DDBJ databases">
        <authorList>
            <person name="Magalhaes I.L.F."/>
            <person name="Oliveira U."/>
            <person name="Santos F.R."/>
            <person name="Vidigal T.H.D.A."/>
            <person name="Brescovit A.D."/>
            <person name="Santos A.J."/>
        </authorList>
    </citation>
    <scope>NUCLEOTIDE SEQUENCE</scope>
    <source>
        <tissue evidence="1">Shoot tissue taken approximately 20 cm above the soil surface</tissue>
    </source>
</reference>
<proteinExistence type="predicted"/>
<reference evidence="1" key="2">
    <citation type="journal article" date="2015" name="Data Brief">
        <title>Shoot transcriptome of the giant reed, Arundo donax.</title>
        <authorList>
            <person name="Barrero R.A."/>
            <person name="Guerrero F.D."/>
            <person name="Moolhuijzen P."/>
            <person name="Goolsby J.A."/>
            <person name="Tidwell J."/>
            <person name="Bellgard S.E."/>
            <person name="Bellgard M.I."/>
        </authorList>
    </citation>
    <scope>NUCLEOTIDE SEQUENCE</scope>
    <source>
        <tissue evidence="1">Shoot tissue taken approximately 20 cm above the soil surface</tissue>
    </source>
</reference>
<dbReference type="EMBL" id="GBRH01218035">
    <property type="protein sequence ID" value="JAD79860.1"/>
    <property type="molecule type" value="Transcribed_RNA"/>
</dbReference>
<name>A0A0A9D2H9_ARUDO</name>
<sequence>MTPCEKMCWNACAQTLREIGSNLIGKQSMTGRVCEISRFQCLGTS</sequence>
<protein>
    <submittedName>
        <fullName evidence="1">Uncharacterized protein</fullName>
    </submittedName>
</protein>
<organism evidence="1">
    <name type="scientific">Arundo donax</name>
    <name type="common">Giant reed</name>
    <name type="synonym">Donax arundinaceus</name>
    <dbReference type="NCBI Taxonomy" id="35708"/>
    <lineage>
        <taxon>Eukaryota</taxon>
        <taxon>Viridiplantae</taxon>
        <taxon>Streptophyta</taxon>
        <taxon>Embryophyta</taxon>
        <taxon>Tracheophyta</taxon>
        <taxon>Spermatophyta</taxon>
        <taxon>Magnoliopsida</taxon>
        <taxon>Liliopsida</taxon>
        <taxon>Poales</taxon>
        <taxon>Poaceae</taxon>
        <taxon>PACMAD clade</taxon>
        <taxon>Arundinoideae</taxon>
        <taxon>Arundineae</taxon>
        <taxon>Arundo</taxon>
    </lineage>
</organism>
<accession>A0A0A9D2H9</accession>
<evidence type="ECO:0000313" key="1">
    <source>
        <dbReference type="EMBL" id="JAD79860.1"/>
    </source>
</evidence>
<dbReference type="AlphaFoldDB" id="A0A0A9D2H9"/>